<gene>
    <name evidence="2" type="ORF">PENTCL1PPCAC_17039</name>
</gene>
<dbReference type="EMBL" id="BTSX01000004">
    <property type="protein sequence ID" value="GMS94864.1"/>
    <property type="molecule type" value="Genomic_DNA"/>
</dbReference>
<dbReference type="Proteomes" id="UP001432027">
    <property type="component" value="Unassembled WGS sequence"/>
</dbReference>
<keyword evidence="1" id="KW-1133">Transmembrane helix</keyword>
<reference evidence="2" key="1">
    <citation type="submission" date="2023-10" db="EMBL/GenBank/DDBJ databases">
        <title>Genome assembly of Pristionchus species.</title>
        <authorList>
            <person name="Yoshida K."/>
            <person name="Sommer R.J."/>
        </authorList>
    </citation>
    <scope>NUCLEOTIDE SEQUENCE</scope>
    <source>
        <strain evidence="2">RS0144</strain>
    </source>
</reference>
<evidence type="ECO:0000256" key="1">
    <source>
        <dbReference type="SAM" id="Phobius"/>
    </source>
</evidence>
<keyword evidence="3" id="KW-1185">Reference proteome</keyword>
<evidence type="ECO:0000313" key="2">
    <source>
        <dbReference type="EMBL" id="GMS94864.1"/>
    </source>
</evidence>
<sequence length="93" mass="10156">MSSASSEFPGTLLPVLAICIVPPMTFVLIFFLCTYCILVRQSPSSSHNGVPSPSMVRVQSVAPSVVLYRLQMHLGYVIMCVMFGLMIASFLLL</sequence>
<keyword evidence="1" id="KW-0472">Membrane</keyword>
<comment type="caution">
    <text evidence="2">The sequence shown here is derived from an EMBL/GenBank/DDBJ whole genome shotgun (WGS) entry which is preliminary data.</text>
</comment>
<organism evidence="2 3">
    <name type="scientific">Pristionchus entomophagus</name>
    <dbReference type="NCBI Taxonomy" id="358040"/>
    <lineage>
        <taxon>Eukaryota</taxon>
        <taxon>Metazoa</taxon>
        <taxon>Ecdysozoa</taxon>
        <taxon>Nematoda</taxon>
        <taxon>Chromadorea</taxon>
        <taxon>Rhabditida</taxon>
        <taxon>Rhabditina</taxon>
        <taxon>Diplogasteromorpha</taxon>
        <taxon>Diplogasteroidea</taxon>
        <taxon>Neodiplogasteridae</taxon>
        <taxon>Pristionchus</taxon>
    </lineage>
</organism>
<name>A0AAV5TKM5_9BILA</name>
<feature type="transmembrane region" description="Helical" evidence="1">
    <location>
        <begin position="12"/>
        <end position="38"/>
    </location>
</feature>
<evidence type="ECO:0000313" key="3">
    <source>
        <dbReference type="Proteomes" id="UP001432027"/>
    </source>
</evidence>
<protein>
    <submittedName>
        <fullName evidence="2">Uncharacterized protein</fullName>
    </submittedName>
</protein>
<keyword evidence="1" id="KW-0812">Transmembrane</keyword>
<feature type="transmembrane region" description="Helical" evidence="1">
    <location>
        <begin position="74"/>
        <end position="92"/>
    </location>
</feature>
<accession>A0AAV5TKM5</accession>
<dbReference type="AlphaFoldDB" id="A0AAV5TKM5"/>
<proteinExistence type="predicted"/>